<evidence type="ECO:0000313" key="3">
    <source>
        <dbReference type="EMBL" id="SPH23935.1"/>
    </source>
</evidence>
<protein>
    <recommendedName>
        <fullName evidence="2">Integrase catalytic domain-containing protein</fullName>
    </recommendedName>
</protein>
<dbReference type="AlphaFoldDB" id="A0A2R8BKN6"/>
<organism evidence="3 4">
    <name type="scientific">Albidovulum aquaemixtae</name>
    <dbReference type="NCBI Taxonomy" id="1542388"/>
    <lineage>
        <taxon>Bacteria</taxon>
        <taxon>Pseudomonadati</taxon>
        <taxon>Pseudomonadota</taxon>
        <taxon>Alphaproteobacteria</taxon>
        <taxon>Rhodobacterales</taxon>
        <taxon>Paracoccaceae</taxon>
        <taxon>Albidovulum</taxon>
    </lineage>
</organism>
<sequence>MLWVVDITYAPTWAGFLYLAVVLDAFPRRIVGWTMETNVRMQLILDAMNMALGQRRRSKWSFQLRLVWSDPVAAARGDWPKDTGRSWLKDRRGPALTSILRTGSISGHSADWPGKAALRA</sequence>
<evidence type="ECO:0000259" key="2">
    <source>
        <dbReference type="Pfam" id="PF00665"/>
    </source>
</evidence>
<keyword evidence="1" id="KW-1133">Transmembrane helix</keyword>
<dbReference type="Pfam" id="PF00665">
    <property type="entry name" value="rve"/>
    <property type="match status" value="1"/>
</dbReference>
<dbReference type="InterPro" id="IPR036397">
    <property type="entry name" value="RNaseH_sf"/>
</dbReference>
<reference evidence="3 4" key="1">
    <citation type="submission" date="2018-03" db="EMBL/GenBank/DDBJ databases">
        <authorList>
            <person name="Keele B.F."/>
        </authorList>
    </citation>
    <scope>NUCLEOTIDE SEQUENCE [LARGE SCALE GENOMIC DNA]</scope>
    <source>
        <strain evidence="3 4">CECT 8626</strain>
    </source>
</reference>
<proteinExistence type="predicted"/>
<feature type="transmembrane region" description="Helical" evidence="1">
    <location>
        <begin position="12"/>
        <end position="31"/>
    </location>
</feature>
<dbReference type="InterPro" id="IPR001584">
    <property type="entry name" value="Integrase_cat-core"/>
</dbReference>
<name>A0A2R8BKN6_9RHOB</name>
<dbReference type="Gene3D" id="3.30.420.10">
    <property type="entry name" value="Ribonuclease H-like superfamily/Ribonuclease H"/>
    <property type="match status" value="1"/>
</dbReference>
<feature type="domain" description="Integrase catalytic" evidence="2">
    <location>
        <begin position="2"/>
        <end position="58"/>
    </location>
</feature>
<keyword evidence="1" id="KW-0472">Membrane</keyword>
<dbReference type="PANTHER" id="PTHR46889">
    <property type="entry name" value="TRANSPOSASE INSF FOR INSERTION SEQUENCE IS3B-RELATED"/>
    <property type="match status" value="1"/>
</dbReference>
<keyword evidence="4" id="KW-1185">Reference proteome</keyword>
<dbReference type="GO" id="GO:0015074">
    <property type="term" value="P:DNA integration"/>
    <property type="evidence" value="ECO:0007669"/>
    <property type="project" value="InterPro"/>
</dbReference>
<evidence type="ECO:0000256" key="1">
    <source>
        <dbReference type="SAM" id="Phobius"/>
    </source>
</evidence>
<accession>A0A2R8BKN6</accession>
<gene>
    <name evidence="3" type="ORF">DEA8626_03012</name>
</gene>
<dbReference type="SUPFAM" id="SSF53098">
    <property type="entry name" value="Ribonuclease H-like"/>
    <property type="match status" value="1"/>
</dbReference>
<keyword evidence="1" id="KW-0812">Transmembrane</keyword>
<evidence type="ECO:0000313" key="4">
    <source>
        <dbReference type="Proteomes" id="UP000244924"/>
    </source>
</evidence>
<dbReference type="GO" id="GO:0003676">
    <property type="term" value="F:nucleic acid binding"/>
    <property type="evidence" value="ECO:0007669"/>
    <property type="project" value="InterPro"/>
</dbReference>
<dbReference type="EMBL" id="OMOQ01000002">
    <property type="protein sequence ID" value="SPH23935.1"/>
    <property type="molecule type" value="Genomic_DNA"/>
</dbReference>
<dbReference type="InterPro" id="IPR012337">
    <property type="entry name" value="RNaseH-like_sf"/>
</dbReference>
<dbReference type="InterPro" id="IPR050900">
    <property type="entry name" value="Transposase_IS3/IS150/IS904"/>
</dbReference>
<dbReference type="Proteomes" id="UP000244924">
    <property type="component" value="Unassembled WGS sequence"/>
</dbReference>